<comment type="caution">
    <text evidence="2">The sequence shown here is derived from an EMBL/GenBank/DDBJ whole genome shotgun (WGS) entry which is preliminary data.</text>
</comment>
<dbReference type="EMBL" id="CAXAJV020001289">
    <property type="protein sequence ID" value="CAL7938620.1"/>
    <property type="molecule type" value="Genomic_DNA"/>
</dbReference>
<evidence type="ECO:0000313" key="2">
    <source>
        <dbReference type="EMBL" id="CAL7938620.1"/>
    </source>
</evidence>
<evidence type="ECO:0008006" key="4">
    <source>
        <dbReference type="Google" id="ProtNLM"/>
    </source>
</evidence>
<name>A0ABP1NC89_XYLVO</name>
<keyword evidence="1" id="KW-0732">Signal</keyword>
<reference evidence="2 3" key="1">
    <citation type="submission" date="2024-08" db="EMBL/GenBank/DDBJ databases">
        <authorList>
            <person name="Will J Nash"/>
            <person name="Angela Man"/>
            <person name="Seanna McTaggart"/>
            <person name="Kendall Baker"/>
            <person name="Tom Barker"/>
            <person name="Leah Catchpole"/>
            <person name="Alex Durrant"/>
            <person name="Karim Gharbi"/>
            <person name="Naomi Irish"/>
            <person name="Gemy Kaithakottil"/>
            <person name="Debby Ku"/>
            <person name="Aaliyah Providence"/>
            <person name="Felix Shaw"/>
            <person name="David Swarbreck"/>
            <person name="Chris Watkins"/>
            <person name="Ann M. McCartney"/>
            <person name="Giulio Formenti"/>
            <person name="Alice Mouton"/>
            <person name="Noel Vella"/>
            <person name="Bjorn M von Reumont"/>
            <person name="Adriana Vella"/>
            <person name="Wilfried Haerty"/>
        </authorList>
    </citation>
    <scope>NUCLEOTIDE SEQUENCE [LARGE SCALE GENOMIC DNA]</scope>
</reference>
<proteinExistence type="predicted"/>
<accession>A0ABP1NC89</accession>
<sequence>MRSNATSGLPLSTICALMVLLSITDTIYAKRGCSAFGHSCFGGHGKRFDPHMQANVLQENETPTSDRNQEMEALRLSHDFVVPAQKFEGQPKIVVPQTRRQGSLRFDPYTLSFMVREWITSHHRLRQPDVELNNE</sequence>
<evidence type="ECO:0000313" key="3">
    <source>
        <dbReference type="Proteomes" id="UP001642520"/>
    </source>
</evidence>
<evidence type="ECO:0000256" key="1">
    <source>
        <dbReference type="SAM" id="SignalP"/>
    </source>
</evidence>
<dbReference type="Proteomes" id="UP001642520">
    <property type="component" value="Unassembled WGS sequence"/>
</dbReference>
<organism evidence="2 3">
    <name type="scientific">Xylocopa violacea</name>
    <name type="common">Violet carpenter bee</name>
    <name type="synonym">Apis violacea</name>
    <dbReference type="NCBI Taxonomy" id="135666"/>
    <lineage>
        <taxon>Eukaryota</taxon>
        <taxon>Metazoa</taxon>
        <taxon>Ecdysozoa</taxon>
        <taxon>Arthropoda</taxon>
        <taxon>Hexapoda</taxon>
        <taxon>Insecta</taxon>
        <taxon>Pterygota</taxon>
        <taxon>Neoptera</taxon>
        <taxon>Endopterygota</taxon>
        <taxon>Hymenoptera</taxon>
        <taxon>Apocrita</taxon>
        <taxon>Aculeata</taxon>
        <taxon>Apoidea</taxon>
        <taxon>Anthophila</taxon>
        <taxon>Apidae</taxon>
        <taxon>Xylocopa</taxon>
        <taxon>Xylocopa</taxon>
    </lineage>
</organism>
<protein>
    <recommendedName>
        <fullName evidence="4">CCHamide 2</fullName>
    </recommendedName>
</protein>
<gene>
    <name evidence="2" type="ORF">XYLVIOL_LOCUS3387</name>
</gene>
<feature type="chain" id="PRO_5047399650" description="CCHamide 2" evidence="1">
    <location>
        <begin position="30"/>
        <end position="135"/>
    </location>
</feature>
<feature type="signal peptide" evidence="1">
    <location>
        <begin position="1"/>
        <end position="29"/>
    </location>
</feature>
<keyword evidence="3" id="KW-1185">Reference proteome</keyword>